<sequence length="173" mass="19626">MHREGSPTGTYIDHHAYRSDQGTPDGARVMWACLSDANPRARGVKQVSACDVRISSRSQTVIQETDNRQLANTPTLLMGDDFCSLRKGLDVFNATVVRLAVLMWKPRTRQIIDLRPCWATLRINWRKVQCRWRTNLTERMGDKTITNGSALTVTTLPTRTMIIVPQITVMAQR</sequence>
<gene>
    <name evidence="1" type="ORF">SCLCIDRAFT_1136411</name>
</gene>
<reference evidence="1 2" key="1">
    <citation type="submission" date="2014-04" db="EMBL/GenBank/DDBJ databases">
        <authorList>
            <consortium name="DOE Joint Genome Institute"/>
            <person name="Kuo A."/>
            <person name="Kohler A."/>
            <person name="Nagy L.G."/>
            <person name="Floudas D."/>
            <person name="Copeland A."/>
            <person name="Barry K.W."/>
            <person name="Cichocki N."/>
            <person name="Veneault-Fourrey C."/>
            <person name="LaButti K."/>
            <person name="Lindquist E.A."/>
            <person name="Lipzen A."/>
            <person name="Lundell T."/>
            <person name="Morin E."/>
            <person name="Murat C."/>
            <person name="Sun H."/>
            <person name="Tunlid A."/>
            <person name="Henrissat B."/>
            <person name="Grigoriev I.V."/>
            <person name="Hibbett D.S."/>
            <person name="Martin F."/>
            <person name="Nordberg H.P."/>
            <person name="Cantor M.N."/>
            <person name="Hua S.X."/>
        </authorList>
    </citation>
    <scope>NUCLEOTIDE SEQUENCE [LARGE SCALE GENOMIC DNA]</scope>
    <source>
        <strain evidence="1 2">Foug A</strain>
    </source>
</reference>
<dbReference type="HOGENOM" id="CLU_1548534_0_0_1"/>
<evidence type="ECO:0000313" key="1">
    <source>
        <dbReference type="EMBL" id="KIM57428.1"/>
    </source>
</evidence>
<protein>
    <submittedName>
        <fullName evidence="1">Uncharacterized protein</fullName>
    </submittedName>
</protein>
<organism evidence="1 2">
    <name type="scientific">Scleroderma citrinum Foug A</name>
    <dbReference type="NCBI Taxonomy" id="1036808"/>
    <lineage>
        <taxon>Eukaryota</taxon>
        <taxon>Fungi</taxon>
        <taxon>Dikarya</taxon>
        <taxon>Basidiomycota</taxon>
        <taxon>Agaricomycotina</taxon>
        <taxon>Agaricomycetes</taxon>
        <taxon>Agaricomycetidae</taxon>
        <taxon>Boletales</taxon>
        <taxon>Sclerodermatineae</taxon>
        <taxon>Sclerodermataceae</taxon>
        <taxon>Scleroderma</taxon>
    </lineage>
</organism>
<keyword evidence="2" id="KW-1185">Reference proteome</keyword>
<proteinExistence type="predicted"/>
<dbReference type="InParanoid" id="A0A0C2Z5Y8"/>
<evidence type="ECO:0000313" key="2">
    <source>
        <dbReference type="Proteomes" id="UP000053989"/>
    </source>
</evidence>
<reference evidence="2" key="2">
    <citation type="submission" date="2015-01" db="EMBL/GenBank/DDBJ databases">
        <title>Evolutionary Origins and Diversification of the Mycorrhizal Mutualists.</title>
        <authorList>
            <consortium name="DOE Joint Genome Institute"/>
            <consortium name="Mycorrhizal Genomics Consortium"/>
            <person name="Kohler A."/>
            <person name="Kuo A."/>
            <person name="Nagy L.G."/>
            <person name="Floudas D."/>
            <person name="Copeland A."/>
            <person name="Barry K.W."/>
            <person name="Cichocki N."/>
            <person name="Veneault-Fourrey C."/>
            <person name="LaButti K."/>
            <person name="Lindquist E.A."/>
            <person name="Lipzen A."/>
            <person name="Lundell T."/>
            <person name="Morin E."/>
            <person name="Murat C."/>
            <person name="Riley R."/>
            <person name="Ohm R."/>
            <person name="Sun H."/>
            <person name="Tunlid A."/>
            <person name="Henrissat B."/>
            <person name="Grigoriev I.V."/>
            <person name="Hibbett D.S."/>
            <person name="Martin F."/>
        </authorList>
    </citation>
    <scope>NUCLEOTIDE SEQUENCE [LARGE SCALE GENOMIC DNA]</scope>
    <source>
        <strain evidence="2">Foug A</strain>
    </source>
</reference>
<dbReference type="Proteomes" id="UP000053989">
    <property type="component" value="Unassembled WGS sequence"/>
</dbReference>
<accession>A0A0C2Z5Y8</accession>
<dbReference type="EMBL" id="KN822101">
    <property type="protein sequence ID" value="KIM57428.1"/>
    <property type="molecule type" value="Genomic_DNA"/>
</dbReference>
<dbReference type="AlphaFoldDB" id="A0A0C2Z5Y8"/>
<name>A0A0C2Z5Y8_9AGAM</name>